<dbReference type="Pfam" id="PF11271">
    <property type="entry name" value="PorA"/>
    <property type="match status" value="1"/>
</dbReference>
<dbReference type="Proteomes" id="UP000462055">
    <property type="component" value="Unassembled WGS sequence"/>
</dbReference>
<keyword evidence="2" id="KW-0472">Membrane</keyword>
<feature type="compositionally biased region" description="Basic residues" evidence="1">
    <location>
        <begin position="8"/>
        <end position="25"/>
    </location>
</feature>
<evidence type="ECO:0000313" key="4">
    <source>
        <dbReference type="Proteomes" id="UP000462055"/>
    </source>
</evidence>
<feature type="transmembrane region" description="Helical" evidence="2">
    <location>
        <begin position="355"/>
        <end position="379"/>
    </location>
</feature>
<keyword evidence="2" id="KW-0812">Transmembrane</keyword>
<feature type="region of interest" description="Disordered" evidence="1">
    <location>
        <begin position="378"/>
        <end position="401"/>
    </location>
</feature>
<organism evidence="3 4">
    <name type="scientific">Actinomadura physcomitrii</name>
    <dbReference type="NCBI Taxonomy" id="2650748"/>
    <lineage>
        <taxon>Bacteria</taxon>
        <taxon>Bacillati</taxon>
        <taxon>Actinomycetota</taxon>
        <taxon>Actinomycetes</taxon>
        <taxon>Streptosporangiales</taxon>
        <taxon>Thermomonosporaceae</taxon>
        <taxon>Actinomadura</taxon>
    </lineage>
</organism>
<evidence type="ECO:0000256" key="2">
    <source>
        <dbReference type="SAM" id="Phobius"/>
    </source>
</evidence>
<accession>A0A6I4M827</accession>
<feature type="region of interest" description="Disordered" evidence="1">
    <location>
        <begin position="1"/>
        <end position="25"/>
    </location>
</feature>
<protein>
    <submittedName>
        <fullName evidence="3">DUF3068 domain-containing protein</fullName>
    </submittedName>
</protein>
<keyword evidence="4" id="KW-1185">Reference proteome</keyword>
<evidence type="ECO:0000313" key="3">
    <source>
        <dbReference type="EMBL" id="MWA00525.1"/>
    </source>
</evidence>
<name>A0A6I4M827_9ACTN</name>
<keyword evidence="2" id="KW-1133">Transmembrane helix</keyword>
<proteinExistence type="predicted"/>
<feature type="transmembrane region" description="Helical" evidence="2">
    <location>
        <begin position="77"/>
        <end position="100"/>
    </location>
</feature>
<evidence type="ECO:0000256" key="1">
    <source>
        <dbReference type="SAM" id="MobiDB-lite"/>
    </source>
</evidence>
<dbReference type="EMBL" id="WBMS02000005">
    <property type="protein sequence ID" value="MWA00525.1"/>
    <property type="molecule type" value="Genomic_DNA"/>
</dbReference>
<reference evidence="3" key="1">
    <citation type="submission" date="2019-12" db="EMBL/GenBank/DDBJ databases">
        <title>Actinomadura physcomitrii sp. nov., a novel actinomycete isolated from moss [Physcomitrium sphaericum (Ludw) Fuernr].</title>
        <authorList>
            <person name="Zhuang X."/>
        </authorList>
    </citation>
    <scope>NUCLEOTIDE SEQUENCE [LARGE SCALE GENOMIC DNA]</scope>
    <source>
        <strain evidence="3">LD22</strain>
    </source>
</reference>
<sequence>MGPERHPRVNWRSHPRRGSGGRGRHCAALGDRTEFRFPTAYAFISPPSWRTMCGPGARPVIGDAGAGNDEEAALRNVIGMVLTGLGAFLLITAVLVRFYVTPRLIAAPTDVYQVTRLRADNATYFDAASVKQVTGATVVATNTVRGDVTSSHGDVAVWDSATVIQDVARGTTIEVQNQRVAFDRRTGRLTACCGASVDGDVSARQTGLGLFWPVHATKKAKPVYDPATRRAWPAVYAGTERVHGIVAWRFVQHIPDTKVAGKALPDVPGELLGRAKGGPAVPVDRYYQADATYWVDPRTGNPIDQEQKVLSTLRPKSGPGRLVVGRMDLRMTPESQRSLRAKSADGASKIDLLRIAVPVGAAAVGAVLLAAGAVVGGAGRRRSPGGRQRGEPLAATRGSAR</sequence>
<comment type="caution">
    <text evidence="3">The sequence shown here is derived from an EMBL/GenBank/DDBJ whole genome shotgun (WGS) entry which is preliminary data.</text>
</comment>
<dbReference type="AlphaFoldDB" id="A0A6I4M827"/>
<dbReference type="InterPro" id="IPR021424">
    <property type="entry name" value="PorA"/>
</dbReference>
<gene>
    <name evidence="3" type="ORF">F8568_009070</name>
</gene>